<reference evidence="6" key="1">
    <citation type="submission" date="2017-12" db="EMBL/GenBank/DDBJ databases">
        <title>Hemimetabolous genomes reveal molecular basis of termite eusociality.</title>
        <authorList>
            <person name="Harrison M.C."/>
            <person name="Jongepier E."/>
            <person name="Robertson H.M."/>
            <person name="Arning N."/>
            <person name="Bitard-Feildel T."/>
            <person name="Chao H."/>
            <person name="Childers C.P."/>
            <person name="Dinh H."/>
            <person name="Doddapaneni H."/>
            <person name="Dugan S."/>
            <person name="Gowin J."/>
            <person name="Greiner C."/>
            <person name="Han Y."/>
            <person name="Hu H."/>
            <person name="Hughes D.S.T."/>
            <person name="Huylmans A.-K."/>
            <person name="Kemena C."/>
            <person name="Kremer L.P.M."/>
            <person name="Lee S.L."/>
            <person name="Lopez-Ezquerra A."/>
            <person name="Mallet L."/>
            <person name="Monroy-Kuhn J.M."/>
            <person name="Moser A."/>
            <person name="Murali S.C."/>
            <person name="Muzny D.M."/>
            <person name="Otani S."/>
            <person name="Piulachs M.-D."/>
            <person name="Poelchau M."/>
            <person name="Qu J."/>
            <person name="Schaub F."/>
            <person name="Wada-Katsumata A."/>
            <person name="Worley K.C."/>
            <person name="Xie Q."/>
            <person name="Ylla G."/>
            <person name="Poulsen M."/>
            <person name="Gibbs R.A."/>
            <person name="Schal C."/>
            <person name="Richards S."/>
            <person name="Belles X."/>
            <person name="Korb J."/>
            <person name="Bornberg-Bauer E."/>
        </authorList>
    </citation>
    <scope>NUCLEOTIDE SEQUENCE [LARGE SCALE GENOMIC DNA]</scope>
    <source>
        <tissue evidence="6">Whole body</tissue>
    </source>
</reference>
<dbReference type="NCBIfam" id="TIGR01694">
    <property type="entry name" value="MTAP"/>
    <property type="match status" value="1"/>
</dbReference>
<dbReference type="FunFam" id="3.40.50.1580:FF:000012">
    <property type="entry name" value="Probable 6-oxopurine nucleoside phosphorylase"/>
    <property type="match status" value="1"/>
</dbReference>
<comment type="subcellular location">
    <subcellularLocation>
        <location evidence="4">Cytoplasm</location>
    </subcellularLocation>
    <subcellularLocation>
        <location evidence="4">Nucleus</location>
    </subcellularLocation>
</comment>
<dbReference type="Proteomes" id="UP000235965">
    <property type="component" value="Unassembled WGS sequence"/>
</dbReference>
<dbReference type="PANTHER" id="PTHR42679">
    <property type="entry name" value="S-METHYL-5'-THIOADENOSINE PHOSPHORYLASE"/>
    <property type="match status" value="1"/>
</dbReference>
<keyword evidence="7" id="KW-1185">Reference proteome</keyword>
<dbReference type="STRING" id="105785.A0A2J7RHD9"/>
<feature type="binding site" evidence="4">
    <location>
        <begin position="216"/>
        <end position="218"/>
    </location>
    <ligand>
        <name>substrate</name>
    </ligand>
</feature>
<protein>
    <recommendedName>
        <fullName evidence="4">S-methyl-5'-thioadenosine phosphorylase</fullName>
        <ecNumber evidence="4">2.4.2.28</ecNumber>
    </recommendedName>
    <alternativeName>
        <fullName evidence="4">5'-methylthioadenosine phosphorylase</fullName>
        <shortName evidence="4">MTA phosphorylase</shortName>
        <shortName evidence="4">MTAP</shortName>
        <shortName evidence="4">MTAPase</shortName>
    </alternativeName>
</protein>
<evidence type="ECO:0000313" key="7">
    <source>
        <dbReference type="Proteomes" id="UP000235965"/>
    </source>
</evidence>
<dbReference type="InParanoid" id="A0A2J7RHD9"/>
<feature type="site" description="Important for substrate specificity" evidence="4">
    <location>
        <position position="174"/>
    </location>
</feature>
<dbReference type="GO" id="GO:0005829">
    <property type="term" value="C:cytosol"/>
    <property type="evidence" value="ECO:0007669"/>
    <property type="project" value="TreeGrafter"/>
</dbReference>
<dbReference type="InterPro" id="IPR035994">
    <property type="entry name" value="Nucleoside_phosphorylase_sf"/>
</dbReference>
<dbReference type="GO" id="GO:0005634">
    <property type="term" value="C:nucleus"/>
    <property type="evidence" value="ECO:0007669"/>
    <property type="project" value="UniProtKB-SubCell"/>
</dbReference>
<feature type="binding site" evidence="4">
    <location>
        <position position="14"/>
    </location>
    <ligand>
        <name>phosphate</name>
        <dbReference type="ChEBI" id="CHEBI:43474"/>
    </ligand>
</feature>
<evidence type="ECO:0000256" key="1">
    <source>
        <dbReference type="ARBA" id="ARBA00022676"/>
    </source>
</evidence>
<name>A0A2J7RHD9_9NEOP</name>
<dbReference type="GO" id="GO:0019509">
    <property type="term" value="P:L-methionine salvage from methylthioadenosine"/>
    <property type="evidence" value="ECO:0007669"/>
    <property type="project" value="UniProtKB-UniRule"/>
</dbReference>
<dbReference type="SUPFAM" id="SSF53167">
    <property type="entry name" value="Purine and uridine phosphorylases"/>
    <property type="match status" value="1"/>
</dbReference>
<dbReference type="InterPro" id="IPR010044">
    <property type="entry name" value="MTAP"/>
</dbReference>
<keyword evidence="4" id="KW-0963">Cytoplasm</keyword>
<dbReference type="GO" id="GO:0006166">
    <property type="term" value="P:purine ribonucleoside salvage"/>
    <property type="evidence" value="ECO:0007669"/>
    <property type="project" value="UniProtKB-KW"/>
</dbReference>
<accession>A0A2J7RHD9</accession>
<feature type="domain" description="Nucleoside phosphorylase" evidence="5">
    <location>
        <begin position="7"/>
        <end position="251"/>
    </location>
</feature>
<dbReference type="InterPro" id="IPR000845">
    <property type="entry name" value="Nucleoside_phosphorylase_d"/>
</dbReference>
<dbReference type="OrthoDB" id="431409at2759"/>
<gene>
    <name evidence="6" type="primary">mtap</name>
    <name evidence="6" type="ORF">B7P43_G06518</name>
</gene>
<keyword evidence="4" id="KW-0539">Nucleus</keyword>
<evidence type="ECO:0000259" key="5">
    <source>
        <dbReference type="Pfam" id="PF01048"/>
    </source>
</evidence>
<comment type="subunit">
    <text evidence="4">Homotrimer.</text>
</comment>
<feature type="binding site" evidence="4">
    <location>
        <position position="193"/>
    </location>
    <ligand>
        <name>phosphate</name>
        <dbReference type="ChEBI" id="CHEBI:43474"/>
    </ligand>
</feature>
<dbReference type="UniPathway" id="UPA00904">
    <property type="reaction ID" value="UER00873"/>
</dbReference>
<comment type="caution">
    <text evidence="6">The sequence shown here is derived from an EMBL/GenBank/DDBJ whole genome shotgun (WGS) entry which is preliminary data.</text>
</comment>
<dbReference type="FunCoup" id="A0A2J7RHD9">
    <property type="interactions" value="1247"/>
</dbReference>
<keyword evidence="2 4" id="KW-0808">Transferase</keyword>
<dbReference type="AlphaFoldDB" id="A0A2J7RHD9"/>
<evidence type="ECO:0000256" key="2">
    <source>
        <dbReference type="ARBA" id="ARBA00022679"/>
    </source>
</evidence>
<feature type="site" description="Important for substrate specificity" evidence="4">
    <location>
        <position position="229"/>
    </location>
</feature>
<comment type="similarity">
    <text evidence="4">Belongs to the PNP/MTAP phosphorylase family. MTAP subfamily.</text>
</comment>
<dbReference type="Pfam" id="PF01048">
    <property type="entry name" value="PNP_UDP_1"/>
    <property type="match status" value="1"/>
</dbReference>
<organism evidence="6 7">
    <name type="scientific">Cryptotermes secundus</name>
    <dbReference type="NCBI Taxonomy" id="105785"/>
    <lineage>
        <taxon>Eukaryota</taxon>
        <taxon>Metazoa</taxon>
        <taxon>Ecdysozoa</taxon>
        <taxon>Arthropoda</taxon>
        <taxon>Hexapoda</taxon>
        <taxon>Insecta</taxon>
        <taxon>Pterygota</taxon>
        <taxon>Neoptera</taxon>
        <taxon>Polyneoptera</taxon>
        <taxon>Dictyoptera</taxon>
        <taxon>Blattodea</taxon>
        <taxon>Blattoidea</taxon>
        <taxon>Termitoidae</taxon>
        <taxon>Kalotermitidae</taxon>
        <taxon>Cryptotermitinae</taxon>
        <taxon>Cryptotermes</taxon>
    </lineage>
</organism>
<dbReference type="GO" id="GO:0017061">
    <property type="term" value="F:S-methyl-5-thioadenosine phosphorylase activity"/>
    <property type="evidence" value="ECO:0007669"/>
    <property type="project" value="UniProtKB-UniRule"/>
</dbReference>
<dbReference type="CDD" id="cd09010">
    <property type="entry name" value="MTAP_SsMTAPII_like_MTIP"/>
    <property type="match status" value="1"/>
</dbReference>
<feature type="binding site" evidence="4">
    <location>
        <position position="192"/>
    </location>
    <ligand>
        <name>substrate</name>
    </ligand>
</feature>
<comment type="function">
    <text evidence="4">Catalyzes the reversible phosphorylation of S-methyl-5'-thioadenosine (MTA) to adenine and 5-methylthioribose-1-phosphate. Involved in the breakdown of MTA, a major by-product of polyamine biosynthesis. Responsible for the first step in the methionine salvage pathway after MTA has been generated from S-adenosylmethionine. Has broad substrate specificity with 6-aminopurine nucleosides as preferred substrates.</text>
</comment>
<feature type="binding site" evidence="4">
    <location>
        <begin position="56"/>
        <end position="57"/>
    </location>
    <ligand>
        <name>phosphate</name>
        <dbReference type="ChEBI" id="CHEBI:43474"/>
    </ligand>
</feature>
<dbReference type="PROSITE" id="PS01240">
    <property type="entry name" value="PNP_MTAP_2"/>
    <property type="match status" value="1"/>
</dbReference>
<proteinExistence type="inferred from homology"/>
<dbReference type="HAMAP" id="MF_01963">
    <property type="entry name" value="MTAP"/>
    <property type="match status" value="1"/>
</dbReference>
<dbReference type="InterPro" id="IPR018099">
    <property type="entry name" value="Purine_phosphorylase-2_CS"/>
</dbReference>
<keyword evidence="1 4" id="KW-0328">Glycosyltransferase</keyword>
<evidence type="ECO:0000256" key="4">
    <source>
        <dbReference type="HAMAP-Rule" id="MF_03155"/>
    </source>
</evidence>
<dbReference type="EC" id="2.4.2.28" evidence="4"/>
<keyword evidence="3 4" id="KW-0660">Purine salvage</keyword>
<comment type="catalytic activity">
    <reaction evidence="4">
        <text>S-methyl-5'-thioadenosine + phosphate = 5-(methylsulfanyl)-alpha-D-ribose 1-phosphate + adenine</text>
        <dbReference type="Rhea" id="RHEA:11852"/>
        <dbReference type="ChEBI" id="CHEBI:16708"/>
        <dbReference type="ChEBI" id="CHEBI:17509"/>
        <dbReference type="ChEBI" id="CHEBI:43474"/>
        <dbReference type="ChEBI" id="CHEBI:58533"/>
        <dbReference type="EC" id="2.4.2.28"/>
    </reaction>
</comment>
<sequence>MAKCKVKIGIIGGTGLDDPDILENRKETSVTTPFGNPSDVLIEGKIDGVDCVLLARHGRKHTIKPSSVNYRANIWALKEVGCTHVLASTACGSLREEIKPGDFVLLGSFIDRTTSRVQTFYDGAPNSPPGVCHIPMEPAYCPFMPKLVSESAQALKLKIHPGVTCVVIEGPRYSSLAESKMYRFLGGDVINMTNIPEVVLAKEAGLCYAAIGLITDYDCWRDTGNKVCVDEVMHTFKSNVQNLIALLKHVIPVIANEEWDKVIESLKESVKSSVMLPS</sequence>
<feature type="binding site" evidence="4">
    <location>
        <begin position="89"/>
        <end position="90"/>
    </location>
    <ligand>
        <name>phosphate</name>
        <dbReference type="ChEBI" id="CHEBI:43474"/>
    </ligand>
</feature>
<evidence type="ECO:0000313" key="6">
    <source>
        <dbReference type="EMBL" id="PNF40251.1"/>
    </source>
</evidence>
<comment type="pathway">
    <text evidence="4">Amino-acid biosynthesis; L-methionine biosynthesis via salvage pathway; S-methyl-5-thio-alpha-D-ribose 1-phosphate from S-methyl-5'-thioadenosine (phosphorylase route): step 1/1.</text>
</comment>
<dbReference type="Gene3D" id="3.40.50.1580">
    <property type="entry name" value="Nucleoside phosphorylase domain"/>
    <property type="match status" value="1"/>
</dbReference>
<dbReference type="EMBL" id="NEVH01003743">
    <property type="protein sequence ID" value="PNF40251.1"/>
    <property type="molecule type" value="Genomic_DNA"/>
</dbReference>
<dbReference type="PANTHER" id="PTHR42679:SF2">
    <property type="entry name" value="S-METHYL-5'-THIOADENOSINE PHOSPHORYLASE"/>
    <property type="match status" value="1"/>
</dbReference>
<evidence type="ECO:0000256" key="3">
    <source>
        <dbReference type="ARBA" id="ARBA00022726"/>
    </source>
</evidence>